<keyword evidence="1" id="KW-0732">Signal</keyword>
<protein>
    <submittedName>
        <fullName evidence="2">Uncharacterized protein</fullName>
    </submittedName>
</protein>
<comment type="caution">
    <text evidence="2">The sequence shown here is derived from an EMBL/GenBank/DDBJ whole genome shotgun (WGS) entry which is preliminary data.</text>
</comment>
<organism evidence="2 3">
    <name type="scientific">Penicillium capsulatum</name>
    <dbReference type="NCBI Taxonomy" id="69766"/>
    <lineage>
        <taxon>Eukaryota</taxon>
        <taxon>Fungi</taxon>
        <taxon>Dikarya</taxon>
        <taxon>Ascomycota</taxon>
        <taxon>Pezizomycotina</taxon>
        <taxon>Eurotiomycetes</taxon>
        <taxon>Eurotiomycetidae</taxon>
        <taxon>Eurotiales</taxon>
        <taxon>Aspergillaceae</taxon>
        <taxon>Penicillium</taxon>
    </lineage>
</organism>
<feature type="chain" id="PRO_5040960697" evidence="1">
    <location>
        <begin position="20"/>
        <end position="394"/>
    </location>
</feature>
<evidence type="ECO:0000313" key="3">
    <source>
        <dbReference type="Proteomes" id="UP001146351"/>
    </source>
</evidence>
<dbReference type="Proteomes" id="UP001146351">
    <property type="component" value="Unassembled WGS sequence"/>
</dbReference>
<proteinExistence type="predicted"/>
<dbReference type="OrthoDB" id="4449395at2759"/>
<evidence type="ECO:0000256" key="1">
    <source>
        <dbReference type="SAM" id="SignalP"/>
    </source>
</evidence>
<accession>A0A9W9HT44</accession>
<sequence length="394" mass="44199">MLGDLFNWMLLLFEPFADWLFIEPIPIQPRLQTINRPYQDIVTGVYGVPPLIKIHDRDGVIKWTWEREDVTQELPDGLLRCLYSEANDATDLKWMRNGTSLGGVYSDLIMVVNHHPQNPETDKFITFATCRDNEFMWNAHAVEGLPGDLMAVGTTGHRPWDGILVFNISTSLPLVENAPVHQNITHLPGIHALIWEESTRILWAAGTDVAPDGSEGMPATGLVVGYPFNAETGLLDEENKITYVVGEPGELVAEWGDDYGWWAGPHDIVPIPHDRKFILVNDLGVYLLDLDEGNFTMTNQEVIDAYLPGFEPTMPGRQGTNSKGEWTDFSLGDIKGLSLAPDGTFVYVQALIQKVRGFHTNVVTHGNRHKINIGDEIYRSRFWDPMPGWPKAAT</sequence>
<gene>
    <name evidence="2" type="ORF">N7492_008269</name>
</gene>
<dbReference type="AlphaFoldDB" id="A0A9W9HT44"/>
<dbReference type="EMBL" id="JAPQKO010000006">
    <property type="protein sequence ID" value="KAJ5155466.1"/>
    <property type="molecule type" value="Genomic_DNA"/>
</dbReference>
<dbReference type="SUPFAM" id="SSF101908">
    <property type="entry name" value="Putative isomerase YbhE"/>
    <property type="match status" value="1"/>
</dbReference>
<name>A0A9W9HT44_9EURO</name>
<reference evidence="2" key="1">
    <citation type="submission" date="2022-11" db="EMBL/GenBank/DDBJ databases">
        <authorList>
            <person name="Petersen C."/>
        </authorList>
    </citation>
    <scope>NUCLEOTIDE SEQUENCE</scope>
    <source>
        <strain evidence="2">IBT 21917</strain>
    </source>
</reference>
<keyword evidence="3" id="KW-1185">Reference proteome</keyword>
<evidence type="ECO:0000313" key="2">
    <source>
        <dbReference type="EMBL" id="KAJ5155466.1"/>
    </source>
</evidence>
<feature type="signal peptide" evidence="1">
    <location>
        <begin position="1"/>
        <end position="19"/>
    </location>
</feature>
<reference evidence="2" key="2">
    <citation type="journal article" date="2023" name="IMA Fungus">
        <title>Comparative genomic study of the Penicillium genus elucidates a diverse pangenome and 15 lateral gene transfer events.</title>
        <authorList>
            <person name="Petersen C."/>
            <person name="Sorensen T."/>
            <person name="Nielsen M.R."/>
            <person name="Sondergaard T.E."/>
            <person name="Sorensen J.L."/>
            <person name="Fitzpatrick D.A."/>
            <person name="Frisvad J.C."/>
            <person name="Nielsen K.L."/>
        </authorList>
    </citation>
    <scope>NUCLEOTIDE SEQUENCE</scope>
    <source>
        <strain evidence="2">IBT 21917</strain>
    </source>
</reference>